<name>A0A543FUU7_9PSEU</name>
<accession>A0A543FUU7</accession>
<evidence type="ECO:0000256" key="14">
    <source>
        <dbReference type="PIRSR" id="PIRSR000099-2"/>
    </source>
</evidence>
<dbReference type="Proteomes" id="UP000319818">
    <property type="component" value="Unassembled WGS sequence"/>
</dbReference>
<evidence type="ECO:0000256" key="13">
    <source>
        <dbReference type="PIRSR" id="PIRSR000099-1"/>
    </source>
</evidence>
<dbReference type="AlphaFoldDB" id="A0A543FUU7"/>
<feature type="binding site" evidence="15">
    <location>
        <position position="368"/>
    </location>
    <ligand>
        <name>substrate</name>
    </ligand>
</feature>
<dbReference type="PRINTS" id="PR00083">
    <property type="entry name" value="HOLDHDRGNASE"/>
</dbReference>
<dbReference type="GO" id="GO:0000105">
    <property type="term" value="P:L-histidine biosynthetic process"/>
    <property type="evidence" value="ECO:0007669"/>
    <property type="project" value="UniProtKB-UniPathway"/>
</dbReference>
<keyword evidence="8 12" id="KW-0560">Oxidoreductase</keyword>
<feature type="active site" description="Proton acceptor" evidence="13">
    <location>
        <position position="334"/>
    </location>
</feature>
<dbReference type="GO" id="GO:0051287">
    <property type="term" value="F:NAD binding"/>
    <property type="evidence" value="ECO:0007669"/>
    <property type="project" value="InterPro"/>
</dbReference>
<keyword evidence="6 16" id="KW-0479">Metal-binding</keyword>
<dbReference type="EMBL" id="VFPH01000002">
    <property type="protein sequence ID" value="TQM37514.1"/>
    <property type="molecule type" value="Genomic_DNA"/>
</dbReference>
<sequence length="461" mass="48869">MRMHLTDRDKRRVGDRIRVVKEPVGPDRPAERDPAVVATVSEMLVRIEREGMPAVLDYAARLDGFTGTDLRVPDAELARAADQVPAAVRAALDTGAERTKRFAAMQRARLQDFEDEVVPGVVCGQKFVPVQNVGAYLPAGRFPLLASAFMTVGVARVAGVPNVVTCTPPSLNGRPHPAVLYAAQVSGAEAVYAVGGVQALAAMAFGLLDGEPADMLVGAGNAYVAEAKRQLYGRVGIDVLAGPSEVAVLADDTADAAVVAADLLAQAEHGPTSPACLITTSERLAAEVPVEVERQLAGLATREIAGAAWRDHGSVYLAADRETAAAAMDLLAPEHLEVLAEDLDWWLGALHNYGSLFLGTWSTVVYADKGMSGTNHVLPTARGAKHTGGLSVAGFLKQLTYQRATREATRTQAEPTVAVSHFEALVGHRDSAQLRLDMIAEADVSDSMHAYEQLTTTQTGR</sequence>
<dbReference type="CDD" id="cd06572">
    <property type="entry name" value="Histidinol_dh"/>
    <property type="match status" value="1"/>
</dbReference>
<comment type="pathway">
    <text evidence="2">Amino-acid biosynthesis; L-histidine biosynthesis; L-histidine from 5-phospho-alpha-D-ribose 1-diphosphate: step 9/9.</text>
</comment>
<comment type="function">
    <text evidence="1">Catalyzes the sequential NAD-dependent oxidations of L-histidinol to L-histidinaldehyde and then to L-histidine.</text>
</comment>
<dbReference type="Gene3D" id="1.20.5.1300">
    <property type="match status" value="1"/>
</dbReference>
<comment type="cofactor">
    <cofactor evidence="16">
        <name>Zn(2+)</name>
        <dbReference type="ChEBI" id="CHEBI:29105"/>
    </cofactor>
    <text evidence="16">Binds 1 zinc ion per subunit.</text>
</comment>
<evidence type="ECO:0000256" key="3">
    <source>
        <dbReference type="ARBA" id="ARBA00010178"/>
    </source>
</evidence>
<dbReference type="SUPFAM" id="SSF53720">
    <property type="entry name" value="ALDH-like"/>
    <property type="match status" value="1"/>
</dbReference>
<dbReference type="GO" id="GO:0004399">
    <property type="term" value="F:histidinol dehydrogenase activity"/>
    <property type="evidence" value="ECO:0007669"/>
    <property type="project" value="UniProtKB-EC"/>
</dbReference>
<feature type="binding site" evidence="14">
    <location>
        <position position="136"/>
    </location>
    <ligand>
        <name>NAD(+)</name>
        <dbReference type="ChEBI" id="CHEBI:57540"/>
    </ligand>
</feature>
<feature type="binding site" evidence="15">
    <location>
        <position position="266"/>
    </location>
    <ligand>
        <name>substrate</name>
    </ligand>
</feature>
<feature type="binding site" evidence="16">
    <location>
        <position position="266"/>
    </location>
    <ligand>
        <name>Zn(2+)</name>
        <dbReference type="ChEBI" id="CHEBI:29105"/>
    </ligand>
</feature>
<evidence type="ECO:0000256" key="2">
    <source>
        <dbReference type="ARBA" id="ARBA00004940"/>
    </source>
</evidence>
<keyword evidence="10" id="KW-0368">Histidine biosynthesis</keyword>
<evidence type="ECO:0000313" key="18">
    <source>
        <dbReference type="EMBL" id="TQM37514.1"/>
    </source>
</evidence>
<feature type="binding site" evidence="15">
    <location>
        <position position="244"/>
    </location>
    <ligand>
        <name>substrate</name>
    </ligand>
</feature>
<proteinExistence type="inferred from homology"/>
<evidence type="ECO:0000256" key="1">
    <source>
        <dbReference type="ARBA" id="ARBA00003850"/>
    </source>
</evidence>
<evidence type="ECO:0000256" key="16">
    <source>
        <dbReference type="PIRSR" id="PIRSR000099-4"/>
    </source>
</evidence>
<feature type="binding site" evidence="14">
    <location>
        <position position="198"/>
    </location>
    <ligand>
        <name>NAD(+)</name>
        <dbReference type="ChEBI" id="CHEBI:57540"/>
    </ligand>
</feature>
<dbReference type="InterPro" id="IPR012131">
    <property type="entry name" value="Hstdl_DH"/>
</dbReference>
<dbReference type="PROSITE" id="PS00611">
    <property type="entry name" value="HISOL_DEHYDROGENASE"/>
    <property type="match status" value="1"/>
</dbReference>
<dbReference type="InterPro" id="IPR001692">
    <property type="entry name" value="Histidinol_DH_CS"/>
</dbReference>
<evidence type="ECO:0000256" key="9">
    <source>
        <dbReference type="ARBA" id="ARBA00023027"/>
    </source>
</evidence>
<feature type="binding site" evidence="15">
    <location>
        <position position="423"/>
    </location>
    <ligand>
        <name>substrate</name>
    </ligand>
</feature>
<feature type="binding site" evidence="14">
    <location>
        <position position="221"/>
    </location>
    <ligand>
        <name>NAD(+)</name>
        <dbReference type="ChEBI" id="CHEBI:57540"/>
    </ligand>
</feature>
<feature type="binding site" evidence="15">
    <location>
        <position position="335"/>
    </location>
    <ligand>
        <name>substrate</name>
    </ligand>
</feature>
<feature type="binding site" evidence="16">
    <location>
        <position position="368"/>
    </location>
    <ligand>
        <name>Zn(2+)</name>
        <dbReference type="ChEBI" id="CHEBI:29105"/>
    </ligand>
</feature>
<protein>
    <recommendedName>
        <fullName evidence="5">Histidinol dehydrogenase</fullName>
        <ecNumber evidence="4">1.1.1.23</ecNumber>
    </recommendedName>
</protein>
<dbReference type="FunFam" id="3.40.50.1980:FF:000001">
    <property type="entry name" value="Histidinol dehydrogenase"/>
    <property type="match status" value="1"/>
</dbReference>
<organism evidence="18 19">
    <name type="scientific">Pseudonocardia cypriaca</name>
    <dbReference type="NCBI Taxonomy" id="882449"/>
    <lineage>
        <taxon>Bacteria</taxon>
        <taxon>Bacillati</taxon>
        <taxon>Actinomycetota</taxon>
        <taxon>Actinomycetes</taxon>
        <taxon>Pseudonocardiales</taxon>
        <taxon>Pseudonocardiaceae</taxon>
        <taxon>Pseudonocardia</taxon>
    </lineage>
</organism>
<comment type="similarity">
    <text evidence="3 12 17">Belongs to the histidinol dehydrogenase family.</text>
</comment>
<gene>
    <name evidence="18" type="ORF">FB388_4729</name>
</gene>
<dbReference type="InterPro" id="IPR022695">
    <property type="entry name" value="Histidinol_DH_monofunct"/>
</dbReference>
<dbReference type="NCBIfam" id="TIGR00069">
    <property type="entry name" value="hisD"/>
    <property type="match status" value="1"/>
</dbReference>
<feature type="binding site" evidence="16">
    <location>
        <position position="269"/>
    </location>
    <ligand>
        <name>Zn(2+)</name>
        <dbReference type="ChEBI" id="CHEBI:29105"/>
    </ligand>
</feature>
<keyword evidence="9 14" id="KW-0520">NAD</keyword>
<dbReference type="Pfam" id="PF00815">
    <property type="entry name" value="Histidinol_dh"/>
    <property type="match status" value="1"/>
</dbReference>
<keyword evidence="19" id="KW-1185">Reference proteome</keyword>
<dbReference type="PANTHER" id="PTHR21256:SF2">
    <property type="entry name" value="HISTIDINE BIOSYNTHESIS TRIFUNCTIONAL PROTEIN"/>
    <property type="match status" value="1"/>
</dbReference>
<evidence type="ECO:0000256" key="8">
    <source>
        <dbReference type="ARBA" id="ARBA00023002"/>
    </source>
</evidence>
<comment type="catalytic activity">
    <reaction evidence="11">
        <text>L-histidinol + 2 NAD(+) + H2O = L-histidine + 2 NADH + 3 H(+)</text>
        <dbReference type="Rhea" id="RHEA:20641"/>
        <dbReference type="ChEBI" id="CHEBI:15377"/>
        <dbReference type="ChEBI" id="CHEBI:15378"/>
        <dbReference type="ChEBI" id="CHEBI:57540"/>
        <dbReference type="ChEBI" id="CHEBI:57595"/>
        <dbReference type="ChEBI" id="CHEBI:57699"/>
        <dbReference type="ChEBI" id="CHEBI:57945"/>
        <dbReference type="EC" id="1.1.1.23"/>
    </reaction>
</comment>
<evidence type="ECO:0000256" key="5">
    <source>
        <dbReference type="ARBA" id="ARBA00016531"/>
    </source>
</evidence>
<dbReference type="InterPro" id="IPR016161">
    <property type="entry name" value="Ald_DH/histidinol_DH"/>
</dbReference>
<feature type="binding site" evidence="16">
    <location>
        <position position="428"/>
    </location>
    <ligand>
        <name>Zn(2+)</name>
        <dbReference type="ChEBI" id="CHEBI:29105"/>
    </ligand>
</feature>
<feature type="binding site" evidence="15">
    <location>
        <position position="428"/>
    </location>
    <ligand>
        <name>substrate</name>
    </ligand>
</feature>
<keyword evidence="7 16" id="KW-0862">Zinc</keyword>
<evidence type="ECO:0000313" key="19">
    <source>
        <dbReference type="Proteomes" id="UP000319818"/>
    </source>
</evidence>
<feature type="binding site" evidence="15">
    <location>
        <position position="269"/>
    </location>
    <ligand>
        <name>substrate</name>
    </ligand>
</feature>
<dbReference type="PANTHER" id="PTHR21256">
    <property type="entry name" value="HISTIDINOL DEHYDROGENASE HDH"/>
    <property type="match status" value="1"/>
</dbReference>
<evidence type="ECO:0000256" key="7">
    <source>
        <dbReference type="ARBA" id="ARBA00022833"/>
    </source>
</evidence>
<dbReference type="PIRSF" id="PIRSF000099">
    <property type="entry name" value="Histidinol_dh"/>
    <property type="match status" value="1"/>
</dbReference>
<dbReference type="GO" id="GO:0046872">
    <property type="term" value="F:metal ion binding"/>
    <property type="evidence" value="ECO:0007669"/>
    <property type="project" value="UniProtKB-KW"/>
</dbReference>
<evidence type="ECO:0000256" key="10">
    <source>
        <dbReference type="ARBA" id="ARBA00023102"/>
    </source>
</evidence>
<evidence type="ECO:0000256" key="6">
    <source>
        <dbReference type="ARBA" id="ARBA00022723"/>
    </source>
</evidence>
<dbReference type="GO" id="GO:0005829">
    <property type="term" value="C:cytosol"/>
    <property type="evidence" value="ECO:0007669"/>
    <property type="project" value="TreeGrafter"/>
</dbReference>
<keyword evidence="10" id="KW-0028">Amino-acid biosynthesis</keyword>
<dbReference type="Gene3D" id="3.40.50.1980">
    <property type="entry name" value="Nitrogenase molybdenum iron protein domain"/>
    <property type="match status" value="2"/>
</dbReference>
<evidence type="ECO:0000256" key="12">
    <source>
        <dbReference type="PIRNR" id="PIRNR000099"/>
    </source>
</evidence>
<evidence type="ECO:0000256" key="17">
    <source>
        <dbReference type="RuleBase" id="RU004175"/>
    </source>
</evidence>
<evidence type="ECO:0000256" key="15">
    <source>
        <dbReference type="PIRSR" id="PIRSR000099-3"/>
    </source>
</evidence>
<evidence type="ECO:0000256" key="11">
    <source>
        <dbReference type="ARBA" id="ARBA00049489"/>
    </source>
</evidence>
<dbReference type="UniPathway" id="UPA00031">
    <property type="reaction ID" value="UER00014"/>
</dbReference>
<dbReference type="EC" id="1.1.1.23" evidence="4"/>
<reference evidence="18 19" key="1">
    <citation type="submission" date="2019-06" db="EMBL/GenBank/DDBJ databases">
        <title>Sequencing the genomes of 1000 actinobacteria strains.</title>
        <authorList>
            <person name="Klenk H.-P."/>
        </authorList>
    </citation>
    <scope>NUCLEOTIDE SEQUENCE [LARGE SCALE GENOMIC DNA]</scope>
    <source>
        <strain evidence="18 19">DSM 45511</strain>
    </source>
</reference>
<feature type="active site" description="Proton acceptor" evidence="13">
    <location>
        <position position="335"/>
    </location>
</feature>
<evidence type="ECO:0000256" key="4">
    <source>
        <dbReference type="ARBA" id="ARBA00012965"/>
    </source>
</evidence>
<comment type="caution">
    <text evidence="18">The sequence shown here is derived from an EMBL/GenBank/DDBJ whole genome shotgun (WGS) entry which is preliminary data.</text>
</comment>